<dbReference type="GO" id="GO:0000462">
    <property type="term" value="P:maturation of SSU-rRNA from tricistronic rRNA transcript (SSU-rRNA, 5.8S rRNA, LSU-rRNA)"/>
    <property type="evidence" value="ECO:0007669"/>
    <property type="project" value="TreeGrafter"/>
</dbReference>
<comment type="subunit">
    <text evidence="3 10">Associates with 90S and pre-40S pre-ribosomal particles.</text>
</comment>
<evidence type="ECO:0000256" key="6">
    <source>
        <dbReference type="ARBA" id="ARBA00023054"/>
    </source>
</evidence>
<accession>A0A9P7ZA09</accession>
<name>A0A9P7ZA09_9HELO</name>
<dbReference type="OrthoDB" id="448446at2759"/>
<evidence type="ECO:0000256" key="8">
    <source>
        <dbReference type="ARBA" id="ARBA00023274"/>
    </source>
</evidence>
<keyword evidence="7 10" id="KW-0539">Nucleus</keyword>
<evidence type="ECO:0000256" key="12">
    <source>
        <dbReference type="SAM" id="MobiDB-lite"/>
    </source>
</evidence>
<gene>
    <name evidence="13" type="ORF">BJ878DRAFT_572818</name>
</gene>
<feature type="region of interest" description="Disordered" evidence="12">
    <location>
        <begin position="276"/>
        <end position="302"/>
    </location>
</feature>
<evidence type="ECO:0000256" key="9">
    <source>
        <dbReference type="ARBA" id="ARBA00025053"/>
    </source>
</evidence>
<feature type="compositionally biased region" description="Basic and acidic residues" evidence="12">
    <location>
        <begin position="20"/>
        <end position="31"/>
    </location>
</feature>
<evidence type="ECO:0000256" key="3">
    <source>
        <dbReference type="ARBA" id="ARBA00011167"/>
    </source>
</evidence>
<feature type="compositionally biased region" description="Basic and acidic residues" evidence="12">
    <location>
        <begin position="286"/>
        <end position="302"/>
    </location>
</feature>
<feature type="coiled-coil region" evidence="11">
    <location>
        <begin position="218"/>
        <end position="272"/>
    </location>
</feature>
<comment type="subcellular location">
    <subcellularLocation>
        <location evidence="1 10">Nucleus</location>
        <location evidence="1 10">Nucleolus</location>
    </subcellularLocation>
</comment>
<feature type="region of interest" description="Disordered" evidence="12">
    <location>
        <begin position="1"/>
        <end position="147"/>
    </location>
</feature>
<evidence type="ECO:0000256" key="7">
    <source>
        <dbReference type="ARBA" id="ARBA00023242"/>
    </source>
</evidence>
<dbReference type="Pfam" id="PF06102">
    <property type="entry name" value="RRP36"/>
    <property type="match status" value="1"/>
</dbReference>
<dbReference type="Proteomes" id="UP000887226">
    <property type="component" value="Unassembled WGS sequence"/>
</dbReference>
<keyword evidence="8 10" id="KW-0687">Ribonucleoprotein</keyword>
<proteinExistence type="inferred from homology"/>
<comment type="caution">
    <text evidence="13">The sequence shown here is derived from an EMBL/GenBank/DDBJ whole genome shotgun (WGS) entry which is preliminary data.</text>
</comment>
<dbReference type="GO" id="GO:0030686">
    <property type="term" value="C:90S preribosome"/>
    <property type="evidence" value="ECO:0007669"/>
    <property type="project" value="TreeGrafter"/>
</dbReference>
<evidence type="ECO:0000256" key="10">
    <source>
        <dbReference type="RuleBase" id="RU368027"/>
    </source>
</evidence>
<protein>
    <recommendedName>
        <fullName evidence="10">rRNA biogenesis protein RRP36</fullName>
    </recommendedName>
</protein>
<comment type="function">
    <text evidence="9 10">Component of the 90S pre-ribosome involved in the maturation of rRNAs. Required for early cleavages of the pre-RNAs in the 40S ribosomal subunit maturation pathway.</text>
</comment>
<keyword evidence="4 10" id="KW-0690">Ribosome biogenesis</keyword>
<feature type="compositionally biased region" description="Basic and acidic residues" evidence="12">
    <location>
        <begin position="113"/>
        <end position="128"/>
    </location>
</feature>
<dbReference type="AlphaFoldDB" id="A0A9P7ZA09"/>
<dbReference type="PANTHER" id="PTHR21738">
    <property type="entry name" value="RIBOSOMAL RNA PROCESSING PROTEIN 36 HOMOLOG"/>
    <property type="match status" value="1"/>
</dbReference>
<feature type="compositionally biased region" description="Acidic residues" evidence="12">
    <location>
        <begin position="48"/>
        <end position="69"/>
    </location>
</feature>
<evidence type="ECO:0000256" key="2">
    <source>
        <dbReference type="ARBA" id="ARBA00009418"/>
    </source>
</evidence>
<evidence type="ECO:0000256" key="11">
    <source>
        <dbReference type="SAM" id="Coils"/>
    </source>
</evidence>
<comment type="similarity">
    <text evidence="2 10">Belongs to the RRP36 family.</text>
</comment>
<dbReference type="PANTHER" id="PTHR21738:SF0">
    <property type="entry name" value="RIBOSOMAL RNA PROCESSING PROTEIN 36 HOMOLOG"/>
    <property type="match status" value="1"/>
</dbReference>
<organism evidence="13 14">
    <name type="scientific">Calycina marina</name>
    <dbReference type="NCBI Taxonomy" id="1763456"/>
    <lineage>
        <taxon>Eukaryota</taxon>
        <taxon>Fungi</taxon>
        <taxon>Dikarya</taxon>
        <taxon>Ascomycota</taxon>
        <taxon>Pezizomycotina</taxon>
        <taxon>Leotiomycetes</taxon>
        <taxon>Helotiales</taxon>
        <taxon>Pezizellaceae</taxon>
        <taxon>Calycina</taxon>
    </lineage>
</organism>
<dbReference type="EMBL" id="MU253761">
    <property type="protein sequence ID" value="KAG9247862.1"/>
    <property type="molecule type" value="Genomic_DNA"/>
</dbReference>
<keyword evidence="6 11" id="KW-0175">Coiled coil</keyword>
<dbReference type="GO" id="GO:0005730">
    <property type="term" value="C:nucleolus"/>
    <property type="evidence" value="ECO:0007669"/>
    <property type="project" value="UniProtKB-SubCell"/>
</dbReference>
<reference evidence="13" key="1">
    <citation type="journal article" date="2021" name="IMA Fungus">
        <title>Genomic characterization of three marine fungi, including Emericellopsis atlantica sp. nov. with signatures of a generalist lifestyle and marine biomass degradation.</title>
        <authorList>
            <person name="Hagestad O.C."/>
            <person name="Hou L."/>
            <person name="Andersen J.H."/>
            <person name="Hansen E.H."/>
            <person name="Altermark B."/>
            <person name="Li C."/>
            <person name="Kuhnert E."/>
            <person name="Cox R.J."/>
            <person name="Crous P.W."/>
            <person name="Spatafora J.W."/>
            <person name="Lail K."/>
            <person name="Amirebrahimi M."/>
            <person name="Lipzen A."/>
            <person name="Pangilinan J."/>
            <person name="Andreopoulos W."/>
            <person name="Hayes R.D."/>
            <person name="Ng V."/>
            <person name="Grigoriev I.V."/>
            <person name="Jackson S.A."/>
            <person name="Sutton T.D.S."/>
            <person name="Dobson A.D.W."/>
            <person name="Rama T."/>
        </authorList>
    </citation>
    <scope>NUCLEOTIDE SEQUENCE</scope>
    <source>
        <strain evidence="13">TRa3180A</strain>
    </source>
</reference>
<keyword evidence="5 10" id="KW-0698">rRNA processing</keyword>
<evidence type="ECO:0000256" key="1">
    <source>
        <dbReference type="ARBA" id="ARBA00004604"/>
    </source>
</evidence>
<evidence type="ECO:0000256" key="4">
    <source>
        <dbReference type="ARBA" id="ARBA00022517"/>
    </source>
</evidence>
<sequence>MSSLKRKSVSSDLQRRVRARREPSEDLKEASSEQSEEVLEGSDKSDSSDDDAAASDEENSESESSENEGPDLAASISFGALAKAQATLTKSGDSVKLGKKAPVNGDAWEDNEAAERKAGRKDRRDFNRSSKHAPTEISSKKAVSRKREVVPVPKMAYRDPRFEPTTGLVNEKDVRKAYAFLDDYREDEMKELREKIKTSKDETVKEKMKRTLLSMESKKKAQMRKDKEQEILDKHRKEEKELVRQGKQPFYLKKSEQKKRVLVDQYSNLKGKQLDHAIERRRKKVEGKEKKNLPYARRGMES</sequence>
<keyword evidence="14" id="KW-1185">Reference proteome</keyword>
<evidence type="ECO:0000313" key="14">
    <source>
        <dbReference type="Proteomes" id="UP000887226"/>
    </source>
</evidence>
<evidence type="ECO:0000256" key="5">
    <source>
        <dbReference type="ARBA" id="ARBA00022552"/>
    </source>
</evidence>
<evidence type="ECO:0000313" key="13">
    <source>
        <dbReference type="EMBL" id="KAG9247862.1"/>
    </source>
</evidence>
<dbReference type="InterPro" id="IPR009292">
    <property type="entry name" value="RRP36"/>
</dbReference>